<dbReference type="InterPro" id="IPR007111">
    <property type="entry name" value="NACHT_NTPase"/>
</dbReference>
<dbReference type="PANTHER" id="PTHR46844:SF1">
    <property type="entry name" value="SLR5058 PROTEIN"/>
    <property type="match status" value="1"/>
</dbReference>
<sequence length="599" mass="71451">MLTDVFVKPYLEKFRDYVEKSIVEKLESQKIDDVNFLETQMELYLEKSKFNYYMKSLLYRESGRYINDVYVDIPLKSSKEEVNSKSLIKLISDGYSKEIISANHILVYGIGGSGKSILMKKLFLDFIVNCDSDHFFIPILIRLKSLKINDESFLQKYILTYFSEMNVKFEADLVELFLDRGNIILQFDGLDELKFNEKNKFMRELENFIKKYQKTSIIMSTRPESVSNTLPDFKQYRMQRMSKKQVKEYIEKLPFATNREELLEKILEPNYFKKHEELVGHPLVLAILILTFDYNGELPINSANFYSKVYQTMLVTHDKEKEEGFDRGIATNLSHAKLERFFEIFCFKTYIDEQYSFDLSEINYYIDDAITKFLVEQEGEFDDLTRENIQRDLTHLLCFLIEEGTHYDFIHRTFQEFYAAKFILSLDDDMQKNFFSVDNNIIFIVRGGVLHYLRMLNEKKYLYTAISPIIEDLVVIYDSYTEKVDFIRDNIDVIDLGKHSIQQYYVIYEAAKYSTAREEVLDINKEVIDFSSVEDISETRNQYANNEFNIFEISESEFDKFKEIFIKIVDCEIEYLRKWLSDYYSQRKDTSIYEHIFEW</sequence>
<dbReference type="SUPFAM" id="SSF52540">
    <property type="entry name" value="P-loop containing nucleoside triphosphate hydrolases"/>
    <property type="match status" value="1"/>
</dbReference>
<evidence type="ECO:0000313" key="2">
    <source>
        <dbReference type="EMBL" id="MBO0441441.1"/>
    </source>
</evidence>
<dbReference type="PANTHER" id="PTHR46844">
    <property type="entry name" value="SLR5058 PROTEIN"/>
    <property type="match status" value="1"/>
</dbReference>
<keyword evidence="3" id="KW-1185">Reference proteome</keyword>
<dbReference type="InterPro" id="IPR027417">
    <property type="entry name" value="P-loop_NTPase"/>
</dbReference>
<dbReference type="PROSITE" id="PS50837">
    <property type="entry name" value="NACHT"/>
    <property type="match status" value="1"/>
</dbReference>
<organism evidence="2 3">
    <name type="scientific">Candidatus Enterococcus ikei</name>
    <dbReference type="NCBI Taxonomy" id="2815326"/>
    <lineage>
        <taxon>Bacteria</taxon>
        <taxon>Bacillati</taxon>
        <taxon>Bacillota</taxon>
        <taxon>Bacilli</taxon>
        <taxon>Lactobacillales</taxon>
        <taxon>Enterococcaceae</taxon>
        <taxon>Enterococcus</taxon>
    </lineage>
</organism>
<dbReference type="RefSeq" id="WP_207113426.1">
    <property type="nucleotide sequence ID" value="NZ_JAFLWD010000035.1"/>
</dbReference>
<evidence type="ECO:0000313" key="3">
    <source>
        <dbReference type="Proteomes" id="UP000664632"/>
    </source>
</evidence>
<reference evidence="2 3" key="1">
    <citation type="submission" date="2021-03" db="EMBL/GenBank/DDBJ databases">
        <title>Enterococcal diversity collection.</title>
        <authorList>
            <person name="Gilmore M.S."/>
            <person name="Schwartzman J."/>
            <person name="Van Tyne D."/>
            <person name="Martin M."/>
            <person name="Earl A.M."/>
            <person name="Manson A.L."/>
            <person name="Straub T."/>
            <person name="Salamzade R."/>
            <person name="Saavedra J."/>
            <person name="Lebreton F."/>
            <person name="Prichula J."/>
            <person name="Schaufler K."/>
            <person name="Gaca A."/>
            <person name="Sgardioli B."/>
            <person name="Wagenaar J."/>
            <person name="Strong T."/>
        </authorList>
    </citation>
    <scope>NUCLEOTIDE SEQUENCE [LARGE SCALE GENOMIC DNA]</scope>
    <source>
        <strain evidence="2 3">DIV0869a</strain>
    </source>
</reference>
<protein>
    <submittedName>
        <fullName evidence="2">NACHT domain-containing protein</fullName>
    </submittedName>
</protein>
<feature type="domain" description="NACHT" evidence="1">
    <location>
        <begin position="103"/>
        <end position="225"/>
    </location>
</feature>
<evidence type="ECO:0000259" key="1">
    <source>
        <dbReference type="PROSITE" id="PS50837"/>
    </source>
</evidence>
<dbReference type="Gene3D" id="3.40.50.300">
    <property type="entry name" value="P-loop containing nucleotide triphosphate hydrolases"/>
    <property type="match status" value="1"/>
</dbReference>
<comment type="caution">
    <text evidence="2">The sequence shown here is derived from an EMBL/GenBank/DDBJ whole genome shotgun (WGS) entry which is preliminary data.</text>
</comment>
<dbReference type="Proteomes" id="UP000664632">
    <property type="component" value="Unassembled WGS sequence"/>
</dbReference>
<dbReference type="Pfam" id="PF05729">
    <property type="entry name" value="NACHT"/>
    <property type="match status" value="1"/>
</dbReference>
<proteinExistence type="predicted"/>
<name>A0ABS3H378_9ENTE</name>
<gene>
    <name evidence="2" type="ORF">JZO69_13820</name>
</gene>
<dbReference type="EMBL" id="JAFLWD010000035">
    <property type="protein sequence ID" value="MBO0441441.1"/>
    <property type="molecule type" value="Genomic_DNA"/>
</dbReference>
<accession>A0ABS3H378</accession>